<sequence length="86" mass="10148">IYNARNLTYIRHPFLEWVTLDRFTDIKEIGKSSYSKVYSATWIDGKSEYYRNNDGSYKKVNLEPMMVVALKRLNGSQNITDKYLSK</sequence>
<accession>A0A2N0QV37</accession>
<dbReference type="Proteomes" id="UP000232688">
    <property type="component" value="Unassembled WGS sequence"/>
</dbReference>
<organism evidence="1 2">
    <name type="scientific">Rhizophagus irregularis</name>
    <dbReference type="NCBI Taxonomy" id="588596"/>
    <lineage>
        <taxon>Eukaryota</taxon>
        <taxon>Fungi</taxon>
        <taxon>Fungi incertae sedis</taxon>
        <taxon>Mucoromycota</taxon>
        <taxon>Glomeromycotina</taxon>
        <taxon>Glomeromycetes</taxon>
        <taxon>Glomerales</taxon>
        <taxon>Glomeraceae</taxon>
        <taxon>Rhizophagus</taxon>
    </lineage>
</organism>
<dbReference type="VEuPathDB" id="FungiDB:RhiirA1_429755"/>
<protein>
    <recommendedName>
        <fullName evidence="3">Protein kinase domain-containing protein</fullName>
    </recommendedName>
</protein>
<comment type="caution">
    <text evidence="1">The sequence shown here is derived from an EMBL/GenBank/DDBJ whole genome shotgun (WGS) entry which is preliminary data.</text>
</comment>
<dbReference type="EMBL" id="LLXH01002905">
    <property type="protein sequence ID" value="PKC54905.1"/>
    <property type="molecule type" value="Genomic_DNA"/>
</dbReference>
<feature type="non-terminal residue" evidence="1">
    <location>
        <position position="86"/>
    </location>
</feature>
<dbReference type="AlphaFoldDB" id="A0A2N0QV37"/>
<name>A0A2N0QV37_9GLOM</name>
<evidence type="ECO:0008006" key="3">
    <source>
        <dbReference type="Google" id="ProtNLM"/>
    </source>
</evidence>
<evidence type="ECO:0000313" key="1">
    <source>
        <dbReference type="EMBL" id="PKC54905.1"/>
    </source>
</evidence>
<reference evidence="1 2" key="2">
    <citation type="submission" date="2017-10" db="EMBL/GenBank/DDBJ databases">
        <title>Genome analyses suggest a sexual origin of heterokaryosis in a supposedly ancient asexual fungus.</title>
        <authorList>
            <person name="Corradi N."/>
            <person name="Sedzielewska K."/>
            <person name="Noel J."/>
            <person name="Charron P."/>
            <person name="Farinelli L."/>
            <person name="Marton T."/>
            <person name="Kruger M."/>
            <person name="Pelin A."/>
            <person name="Brachmann A."/>
            <person name="Corradi N."/>
        </authorList>
    </citation>
    <scope>NUCLEOTIDE SEQUENCE [LARGE SCALE GENOMIC DNA]</scope>
    <source>
        <strain evidence="1 2">A1</strain>
    </source>
</reference>
<proteinExistence type="predicted"/>
<reference evidence="1 2" key="1">
    <citation type="submission" date="2017-10" db="EMBL/GenBank/DDBJ databases">
        <title>Extensive intraspecific genome diversity in a model arbuscular mycorrhizal fungus.</title>
        <authorList>
            <person name="Chen E.C.H."/>
            <person name="Morin E."/>
            <person name="Baudet D."/>
            <person name="Noel J."/>
            <person name="Ndikumana S."/>
            <person name="Charron P."/>
            <person name="St-Onge C."/>
            <person name="Giorgi J."/>
            <person name="Grigoriev I.V."/>
            <person name="Roux C."/>
            <person name="Martin F.M."/>
            <person name="Corradi N."/>
        </authorList>
    </citation>
    <scope>NUCLEOTIDE SEQUENCE [LARGE SCALE GENOMIC DNA]</scope>
    <source>
        <strain evidence="1 2">A1</strain>
    </source>
</reference>
<evidence type="ECO:0000313" key="2">
    <source>
        <dbReference type="Proteomes" id="UP000232688"/>
    </source>
</evidence>
<gene>
    <name evidence="1" type="ORF">RhiirA1_429755</name>
</gene>
<feature type="non-terminal residue" evidence="1">
    <location>
        <position position="1"/>
    </location>
</feature>